<dbReference type="GO" id="GO:0022857">
    <property type="term" value="F:transmembrane transporter activity"/>
    <property type="evidence" value="ECO:0007669"/>
    <property type="project" value="InterPro"/>
</dbReference>
<dbReference type="PANTHER" id="PTHR23502">
    <property type="entry name" value="MAJOR FACILITATOR SUPERFAMILY"/>
    <property type="match status" value="1"/>
</dbReference>
<keyword evidence="3 6" id="KW-1133">Transmembrane helix</keyword>
<organism evidence="8 9">
    <name type="scientific">Mycena sanguinolenta</name>
    <dbReference type="NCBI Taxonomy" id="230812"/>
    <lineage>
        <taxon>Eukaryota</taxon>
        <taxon>Fungi</taxon>
        <taxon>Dikarya</taxon>
        <taxon>Basidiomycota</taxon>
        <taxon>Agaricomycotina</taxon>
        <taxon>Agaricomycetes</taxon>
        <taxon>Agaricomycetidae</taxon>
        <taxon>Agaricales</taxon>
        <taxon>Marasmiineae</taxon>
        <taxon>Mycenaceae</taxon>
        <taxon>Mycena</taxon>
    </lineage>
</organism>
<dbReference type="Pfam" id="PF07690">
    <property type="entry name" value="MFS_1"/>
    <property type="match status" value="1"/>
</dbReference>
<feature type="transmembrane region" description="Helical" evidence="6">
    <location>
        <begin position="39"/>
        <end position="62"/>
    </location>
</feature>
<evidence type="ECO:0000256" key="4">
    <source>
        <dbReference type="ARBA" id="ARBA00023136"/>
    </source>
</evidence>
<dbReference type="CDD" id="cd17323">
    <property type="entry name" value="MFS_Tpo1_MDR_like"/>
    <property type="match status" value="1"/>
</dbReference>
<evidence type="ECO:0000259" key="7">
    <source>
        <dbReference type="PROSITE" id="PS50850"/>
    </source>
</evidence>
<comment type="subcellular location">
    <subcellularLocation>
        <location evidence="1">Membrane</location>
        <topology evidence="1">Multi-pass membrane protein</topology>
    </subcellularLocation>
</comment>
<gene>
    <name evidence="8" type="ORF">MSAN_00274600</name>
</gene>
<dbReference type="InterPro" id="IPR005829">
    <property type="entry name" value="Sugar_transporter_CS"/>
</dbReference>
<keyword evidence="9" id="KW-1185">Reference proteome</keyword>
<dbReference type="PANTHER" id="PTHR23502:SF134">
    <property type="entry name" value="MAJOR FACILITATOR SUPERFAMILY (MFS) PROFILE DOMAIN-CONTAINING PROTEIN-RELATED"/>
    <property type="match status" value="1"/>
</dbReference>
<dbReference type="GO" id="GO:0140115">
    <property type="term" value="P:export across plasma membrane"/>
    <property type="evidence" value="ECO:0007669"/>
    <property type="project" value="UniProtKB-ARBA"/>
</dbReference>
<feature type="domain" description="Major facilitator superfamily (MFS) profile" evidence="7">
    <location>
        <begin position="41"/>
        <end position="472"/>
    </location>
</feature>
<dbReference type="Gene3D" id="1.20.1250.20">
    <property type="entry name" value="MFS general substrate transporter like domains"/>
    <property type="match status" value="1"/>
</dbReference>
<evidence type="ECO:0000256" key="5">
    <source>
        <dbReference type="SAM" id="MobiDB-lite"/>
    </source>
</evidence>
<comment type="caution">
    <text evidence="8">The sequence shown here is derived from an EMBL/GenBank/DDBJ whole genome shotgun (WGS) entry which is preliminary data.</text>
</comment>
<dbReference type="GO" id="GO:0005886">
    <property type="term" value="C:plasma membrane"/>
    <property type="evidence" value="ECO:0007669"/>
    <property type="project" value="TreeGrafter"/>
</dbReference>
<evidence type="ECO:0000256" key="6">
    <source>
        <dbReference type="SAM" id="Phobius"/>
    </source>
</evidence>
<dbReference type="PROSITE" id="PS00216">
    <property type="entry name" value="SUGAR_TRANSPORT_1"/>
    <property type="match status" value="1"/>
</dbReference>
<dbReference type="InterPro" id="IPR036259">
    <property type="entry name" value="MFS_trans_sf"/>
</dbReference>
<evidence type="ECO:0000313" key="8">
    <source>
        <dbReference type="EMBL" id="KAF7378473.1"/>
    </source>
</evidence>
<sequence length="514" mass="56543">MQEPQGTSGRTSPTVVEAEKEKGGCDPRNPATWSPRRKWLVTLVACYFTGLTGATASAYAMGFPSMMRELRCTEEQAALGISTFCLGFALVPLLTSAFSEEFGRRPLFVVCTIVFTATYIIQATANNIQTVIAARFICGAFGSTGSTMVGGTVADVWAPAEYILCPLVFLRGRPMAVYSLFAVAVTGAGPVVAGWIEMSLGWRWIQWIHTIAGGLCIVLTIAVLQETRTGIMLTRKAQALRAETGYMGYRARAEDTRGPLRSLLWISATRPLILLFTEPTVLFFSLWIAFAWGIMYSMFESILPVFEGLYGFNHGQAGLTFAGMTIGSHLGFVTNLYQESLYQKYFPTRGPEARLFASCGAALLFPVGMFIYAWGARAAIPWIVPVLGVTLFMWATFIMYLAVFTYLADCYGPYASSALAGQSLFRNLMGAVFPLFTQPMYARLGIHWASTLFGCIAVVMMPIPYHRSPPWSSASVLRFRAFAVTFASPAISRPEDPREKPLREYRCTPAFSLN</sequence>
<feature type="transmembrane region" description="Helical" evidence="6">
    <location>
        <begin position="380"/>
        <end position="403"/>
    </location>
</feature>
<feature type="compositionally biased region" description="Polar residues" evidence="5">
    <location>
        <begin position="1"/>
        <end position="14"/>
    </location>
</feature>
<name>A0A8H6ZGC2_9AGAR</name>
<feature type="region of interest" description="Disordered" evidence="5">
    <location>
        <begin position="1"/>
        <end position="28"/>
    </location>
</feature>
<dbReference type="GO" id="GO:0042908">
    <property type="term" value="P:xenobiotic transport"/>
    <property type="evidence" value="ECO:0007669"/>
    <property type="project" value="UniProtKB-ARBA"/>
</dbReference>
<keyword evidence="2 6" id="KW-0812">Transmembrane</keyword>
<evidence type="ECO:0000256" key="1">
    <source>
        <dbReference type="ARBA" id="ARBA00004141"/>
    </source>
</evidence>
<dbReference type="SUPFAM" id="SSF103473">
    <property type="entry name" value="MFS general substrate transporter"/>
    <property type="match status" value="1"/>
</dbReference>
<feature type="transmembrane region" description="Helical" evidence="6">
    <location>
        <begin position="315"/>
        <end position="334"/>
    </location>
</feature>
<dbReference type="EMBL" id="JACAZH010000001">
    <property type="protein sequence ID" value="KAF7378473.1"/>
    <property type="molecule type" value="Genomic_DNA"/>
</dbReference>
<feature type="transmembrane region" description="Helical" evidence="6">
    <location>
        <begin position="272"/>
        <end position="295"/>
    </location>
</feature>
<evidence type="ECO:0000256" key="3">
    <source>
        <dbReference type="ARBA" id="ARBA00022989"/>
    </source>
</evidence>
<evidence type="ECO:0000313" key="9">
    <source>
        <dbReference type="Proteomes" id="UP000623467"/>
    </source>
</evidence>
<dbReference type="InterPro" id="IPR020846">
    <property type="entry name" value="MFS_dom"/>
</dbReference>
<evidence type="ECO:0000256" key="2">
    <source>
        <dbReference type="ARBA" id="ARBA00022692"/>
    </source>
</evidence>
<proteinExistence type="predicted"/>
<dbReference type="FunFam" id="1.20.1250.20:FF:000082">
    <property type="entry name" value="MFS multidrug transporter, putative"/>
    <property type="match status" value="1"/>
</dbReference>
<keyword evidence="4 6" id="KW-0472">Membrane</keyword>
<reference evidence="8" key="1">
    <citation type="submission" date="2020-05" db="EMBL/GenBank/DDBJ databases">
        <title>Mycena genomes resolve the evolution of fungal bioluminescence.</title>
        <authorList>
            <person name="Tsai I.J."/>
        </authorList>
    </citation>
    <scope>NUCLEOTIDE SEQUENCE</scope>
    <source>
        <strain evidence="8">160909Yilan</strain>
    </source>
</reference>
<feature type="transmembrane region" description="Helical" evidence="6">
    <location>
        <begin position="77"/>
        <end position="95"/>
    </location>
</feature>
<dbReference type="OrthoDB" id="5376138at2759"/>
<feature type="transmembrane region" description="Helical" evidence="6">
    <location>
        <begin position="355"/>
        <end position="374"/>
    </location>
</feature>
<feature type="transmembrane region" description="Helical" evidence="6">
    <location>
        <begin position="447"/>
        <end position="465"/>
    </location>
</feature>
<feature type="transmembrane region" description="Helical" evidence="6">
    <location>
        <begin position="175"/>
        <end position="198"/>
    </location>
</feature>
<dbReference type="PROSITE" id="PS50850">
    <property type="entry name" value="MFS"/>
    <property type="match status" value="1"/>
</dbReference>
<protein>
    <submittedName>
        <fullName evidence="8">MFS general substrate transporter</fullName>
    </submittedName>
</protein>
<dbReference type="InterPro" id="IPR011701">
    <property type="entry name" value="MFS"/>
</dbReference>
<feature type="transmembrane region" description="Helical" evidence="6">
    <location>
        <begin position="204"/>
        <end position="224"/>
    </location>
</feature>
<feature type="transmembrane region" description="Helical" evidence="6">
    <location>
        <begin position="107"/>
        <end position="125"/>
    </location>
</feature>
<dbReference type="AlphaFoldDB" id="A0A8H6ZGC2"/>
<accession>A0A8H6ZGC2</accession>
<dbReference type="Proteomes" id="UP000623467">
    <property type="component" value="Unassembled WGS sequence"/>
</dbReference>